<keyword evidence="2" id="KW-1185">Reference proteome</keyword>
<evidence type="ECO:0000313" key="2">
    <source>
        <dbReference type="Proteomes" id="UP000198873"/>
    </source>
</evidence>
<protein>
    <submittedName>
        <fullName evidence="1">Uncharacterized protein</fullName>
    </submittedName>
</protein>
<sequence>MPTPRTARLIGGPLDGHELDVSTWTEEEIRTGVYHVVEGWEERADYEPDAGDPLAWKYQGPVPG</sequence>
<accession>A0A1I6WCW9</accession>
<evidence type="ECO:0000313" key="1">
    <source>
        <dbReference type="EMBL" id="SFT23591.1"/>
    </source>
</evidence>
<dbReference type="EMBL" id="FPAB01000019">
    <property type="protein sequence ID" value="SFT23591.1"/>
    <property type="molecule type" value="Genomic_DNA"/>
</dbReference>
<dbReference type="RefSeq" id="WP_093844559.1">
    <property type="nucleotide sequence ID" value="NZ_FPAB01000019.1"/>
</dbReference>
<dbReference type="Proteomes" id="UP000198873">
    <property type="component" value="Unassembled WGS sequence"/>
</dbReference>
<dbReference type="AlphaFoldDB" id="A0A1I6WCW9"/>
<organism evidence="1 2">
    <name type="scientific">Streptomyces harbinensis</name>
    <dbReference type="NCBI Taxonomy" id="1176198"/>
    <lineage>
        <taxon>Bacteria</taxon>
        <taxon>Bacillati</taxon>
        <taxon>Actinomycetota</taxon>
        <taxon>Actinomycetes</taxon>
        <taxon>Kitasatosporales</taxon>
        <taxon>Streptomycetaceae</taxon>
        <taxon>Streptomyces</taxon>
    </lineage>
</organism>
<name>A0A1I6WCW9_9ACTN</name>
<proteinExistence type="predicted"/>
<reference evidence="2" key="1">
    <citation type="submission" date="2016-10" db="EMBL/GenBank/DDBJ databases">
        <authorList>
            <person name="Varghese N."/>
            <person name="Submissions S."/>
        </authorList>
    </citation>
    <scope>NUCLEOTIDE SEQUENCE [LARGE SCALE GENOMIC DNA]</scope>
    <source>
        <strain evidence="2">CGMCC 4.7047</strain>
    </source>
</reference>
<dbReference type="STRING" id="1176198.SAMN05444716_1199"/>
<gene>
    <name evidence="1" type="ORF">SAMN05444716_1199</name>
</gene>